<name>A0ABV0H9M7_9NEIS</name>
<comment type="caution">
    <text evidence="1">The sequence shown here is derived from an EMBL/GenBank/DDBJ whole genome shotgun (WGS) entry which is preliminary data.</text>
</comment>
<dbReference type="EMBL" id="JBDQQU010000200">
    <property type="protein sequence ID" value="MEO3956808.1"/>
    <property type="molecule type" value="Genomic_DNA"/>
</dbReference>
<reference evidence="1 2" key="1">
    <citation type="submission" date="2024-05" db="EMBL/GenBank/DDBJ databases">
        <authorList>
            <person name="De Oliveira J.P."/>
            <person name="Noriler S.A."/>
            <person name="De Oliveira A.G."/>
            <person name="Sipoli D.S."/>
        </authorList>
    </citation>
    <scope>NUCLEOTIDE SEQUENCE [LARGE SCALE GENOMIC DNA]</scope>
    <source>
        <strain evidence="1 2">LABIM186</strain>
    </source>
</reference>
<dbReference type="RefSeq" id="WP_011136085.1">
    <property type="nucleotide sequence ID" value="NZ_JBDJHV010000002.1"/>
</dbReference>
<gene>
    <name evidence="1" type="ORF">ABH309_20425</name>
</gene>
<dbReference type="Proteomes" id="UP001438292">
    <property type="component" value="Unassembled WGS sequence"/>
</dbReference>
<sequence length="92" mass="10316">MNVKDAVSSAKRYIIDLLADENLSNVGLEEVELDQSTNQWIVTIGFSRPWDEPRNALAALAGSNGPRRSYKVVRIDNQNDQVLSVKNREAPF</sequence>
<keyword evidence="2" id="KW-1185">Reference proteome</keyword>
<organism evidence="1 2">
    <name type="scientific">Chromobacterium piscinae</name>
    <dbReference type="NCBI Taxonomy" id="686831"/>
    <lineage>
        <taxon>Bacteria</taxon>
        <taxon>Pseudomonadati</taxon>
        <taxon>Pseudomonadota</taxon>
        <taxon>Betaproteobacteria</taxon>
        <taxon>Neisseriales</taxon>
        <taxon>Chromobacteriaceae</taxon>
        <taxon>Chromobacterium</taxon>
    </lineage>
</organism>
<proteinExistence type="predicted"/>
<evidence type="ECO:0000313" key="2">
    <source>
        <dbReference type="Proteomes" id="UP001438292"/>
    </source>
</evidence>
<accession>A0ABV0H9M7</accession>
<evidence type="ECO:0000313" key="1">
    <source>
        <dbReference type="EMBL" id="MEO3956808.1"/>
    </source>
</evidence>
<protein>
    <submittedName>
        <fullName evidence="1">Uncharacterized protein</fullName>
    </submittedName>
</protein>